<gene>
    <name evidence="4" type="ORF">GA0070618_0262</name>
</gene>
<dbReference type="SUPFAM" id="SSF81923">
    <property type="entry name" value="Double Clp-N motif"/>
    <property type="match status" value="2"/>
</dbReference>
<sequence>MFERFTVRAREVVRRARDEAGPQPVDTQHLLLALLADPDALATQVLADLGLPADDLRARIVAQVDRGAVLGEADADALREIGIDLAAIEARIEETFGPGALRGPTPPSRRRGWWRRSEGGTFSPRAKKVLELALREALHLRHRHIGTEHILLGLRHERAGLAGQVLVEAGVDLRDLRHRVDVAVRAVA</sequence>
<protein>
    <submittedName>
        <fullName evidence="4">Clp amino terminal domain-containing protein, pathogenicity island component</fullName>
    </submittedName>
</protein>
<feature type="region of interest" description="Disordered" evidence="2">
    <location>
        <begin position="97"/>
        <end position="117"/>
    </location>
</feature>
<dbReference type="Pfam" id="PF02861">
    <property type="entry name" value="Clp_N"/>
    <property type="match status" value="2"/>
</dbReference>
<reference evidence="5" key="1">
    <citation type="submission" date="2016-06" db="EMBL/GenBank/DDBJ databases">
        <authorList>
            <person name="Varghese N."/>
            <person name="Submissions Spin"/>
        </authorList>
    </citation>
    <scope>NUCLEOTIDE SEQUENCE [LARGE SCALE GENOMIC DNA]</scope>
    <source>
        <strain evidence="5">DSM 43816</strain>
    </source>
</reference>
<keyword evidence="1" id="KW-0677">Repeat</keyword>
<feature type="domain" description="Clp R" evidence="3">
    <location>
        <begin position="2"/>
        <end position="187"/>
    </location>
</feature>
<evidence type="ECO:0000259" key="3">
    <source>
        <dbReference type="PROSITE" id="PS51903"/>
    </source>
</evidence>
<evidence type="ECO:0000256" key="1">
    <source>
        <dbReference type="PROSITE-ProRule" id="PRU01251"/>
    </source>
</evidence>
<accession>A0A1C4UEK9</accession>
<dbReference type="InterPro" id="IPR036628">
    <property type="entry name" value="Clp_N_dom_sf"/>
</dbReference>
<keyword evidence="5" id="KW-1185">Reference proteome</keyword>
<evidence type="ECO:0000256" key="2">
    <source>
        <dbReference type="SAM" id="MobiDB-lite"/>
    </source>
</evidence>
<dbReference type="EMBL" id="LT607413">
    <property type="protein sequence ID" value="SCE70125.1"/>
    <property type="molecule type" value="Genomic_DNA"/>
</dbReference>
<name>A0A1C4UEK9_MICEC</name>
<dbReference type="AlphaFoldDB" id="A0A1C4UEK9"/>
<dbReference type="InterPro" id="IPR004176">
    <property type="entry name" value="Clp_R_N"/>
</dbReference>
<evidence type="ECO:0000313" key="4">
    <source>
        <dbReference type="EMBL" id="SCE70125.1"/>
    </source>
</evidence>
<dbReference type="Proteomes" id="UP000198253">
    <property type="component" value="Chromosome I"/>
</dbReference>
<dbReference type="OrthoDB" id="3628183at2"/>
<dbReference type="Gene3D" id="1.10.1780.10">
    <property type="entry name" value="Clp, N-terminal domain"/>
    <property type="match status" value="2"/>
</dbReference>
<dbReference type="RefSeq" id="WP_088979982.1">
    <property type="nucleotide sequence ID" value="NZ_LT607413.1"/>
</dbReference>
<dbReference type="PROSITE" id="PS51903">
    <property type="entry name" value="CLP_R"/>
    <property type="match status" value="1"/>
</dbReference>
<proteinExistence type="predicted"/>
<dbReference type="InParanoid" id="A0A1C4UEK9"/>
<organism evidence="4 5">
    <name type="scientific">Micromonospora echinospora</name>
    <name type="common">Micromonospora purpurea</name>
    <dbReference type="NCBI Taxonomy" id="1877"/>
    <lineage>
        <taxon>Bacteria</taxon>
        <taxon>Bacillati</taxon>
        <taxon>Actinomycetota</taxon>
        <taxon>Actinomycetes</taxon>
        <taxon>Micromonosporales</taxon>
        <taxon>Micromonosporaceae</taxon>
        <taxon>Micromonospora</taxon>
    </lineage>
</organism>
<evidence type="ECO:0000313" key="5">
    <source>
        <dbReference type="Proteomes" id="UP000198253"/>
    </source>
</evidence>